<protein>
    <submittedName>
        <fullName evidence="1">Uncharacterized protein</fullName>
    </submittedName>
</protein>
<proteinExistence type="predicted"/>
<evidence type="ECO:0000313" key="1">
    <source>
        <dbReference type="EMBL" id="TCJ16357.1"/>
    </source>
</evidence>
<dbReference type="EMBL" id="SJZB01000018">
    <property type="protein sequence ID" value="TCJ16357.1"/>
    <property type="molecule type" value="Genomic_DNA"/>
</dbReference>
<organism evidence="1 2">
    <name type="scientific">Parasulfuritortus cantonensis</name>
    <dbReference type="NCBI Taxonomy" id="2528202"/>
    <lineage>
        <taxon>Bacteria</taxon>
        <taxon>Pseudomonadati</taxon>
        <taxon>Pseudomonadota</taxon>
        <taxon>Betaproteobacteria</taxon>
        <taxon>Nitrosomonadales</taxon>
        <taxon>Thiobacillaceae</taxon>
        <taxon>Parasulfuritortus</taxon>
    </lineage>
</organism>
<accession>A0A4R1BGR8</accession>
<gene>
    <name evidence="1" type="ORF">EZJ19_05510</name>
</gene>
<dbReference type="AlphaFoldDB" id="A0A4R1BGR8"/>
<dbReference type="OrthoDB" id="8556654at2"/>
<comment type="caution">
    <text evidence="1">The sequence shown here is derived from an EMBL/GenBank/DDBJ whole genome shotgun (WGS) entry which is preliminary data.</text>
</comment>
<dbReference type="Proteomes" id="UP000295443">
    <property type="component" value="Unassembled WGS sequence"/>
</dbReference>
<keyword evidence="2" id="KW-1185">Reference proteome</keyword>
<dbReference type="RefSeq" id="WP_131445285.1">
    <property type="nucleotide sequence ID" value="NZ_SJZB01000018.1"/>
</dbReference>
<reference evidence="1 2" key="1">
    <citation type="submission" date="2019-03" db="EMBL/GenBank/DDBJ databases">
        <title>Genome sequence of Thiobacillaceae bacterium LSR1, a sulfur-oxidizing bacterium isolated from freshwater sediment.</title>
        <authorList>
            <person name="Li S."/>
        </authorList>
    </citation>
    <scope>NUCLEOTIDE SEQUENCE [LARGE SCALE GENOMIC DNA]</scope>
    <source>
        <strain evidence="1 2">LSR1</strain>
    </source>
</reference>
<sequence>MVDSYAQRVLNPFRGVMQVVRHQAAEAVSMDGVHWDIYVSNDTLLAGTEGASGPVQVSEARFGRWSAGTGLARGPLHPSEDFYRMERMGMVLYEHLRRLHEQVPFPFRDRYERWLLTRTGEPLVLLDSSVGRPAARSNTGEFEWRIGLAAQAQFASPAVPEAIDNGGRYLMDYVNGMAGCAAWYHREPDGSGQALDEVAGAAARLPAAAFPALLLRRTGHDLGHGRLIDDFIAWQAPWLLLLDGLAHEVRADLERQARRRAAEVAKLYRLYPAQADAEQIQAARIEARLQASHSEPGSACNDDLSTFYIELNPGGDD</sequence>
<evidence type="ECO:0000313" key="2">
    <source>
        <dbReference type="Proteomes" id="UP000295443"/>
    </source>
</evidence>
<name>A0A4R1BGR8_9PROT</name>